<evidence type="ECO:0000313" key="1">
    <source>
        <dbReference type="EMBL" id="MCS4156315.1"/>
    </source>
</evidence>
<dbReference type="AlphaFoldDB" id="A0AAW5P4A2"/>
<organism evidence="1 2">
    <name type="scientific">Salinibacter ruber</name>
    <dbReference type="NCBI Taxonomy" id="146919"/>
    <lineage>
        <taxon>Bacteria</taxon>
        <taxon>Pseudomonadati</taxon>
        <taxon>Rhodothermota</taxon>
        <taxon>Rhodothermia</taxon>
        <taxon>Rhodothermales</taxon>
        <taxon>Salinibacteraceae</taxon>
        <taxon>Salinibacter</taxon>
    </lineage>
</organism>
<accession>A0AAW5P4A2</accession>
<gene>
    <name evidence="1" type="ORF">GGP99_000246</name>
</gene>
<dbReference type="EMBL" id="JANTZM010000001">
    <property type="protein sequence ID" value="MCS4156315.1"/>
    <property type="molecule type" value="Genomic_DNA"/>
</dbReference>
<protein>
    <submittedName>
        <fullName evidence="1">Uncharacterized protein</fullName>
    </submittedName>
</protein>
<comment type="caution">
    <text evidence="1">The sequence shown here is derived from an EMBL/GenBank/DDBJ whole genome shotgun (WGS) entry which is preliminary data.</text>
</comment>
<sequence length="195" mass="20875">MAIFASANARAGGPVGLGAVPRDNLLVVRSKYHARRCDCGTSVVVSGRFGSFPDATTRLRDRLGDRIGVLQTCGCTGPDAKKRRSGVIGGPVIWNESSRNGPEREVRNGRVQGAVLRKRAVRQGRGAGRASCRGWGPVSVHDGIGFDAYTETSAGVDLWVGSTDERSQQVLLSVRIVRRHPDPIVRGRPPRPAAL</sequence>
<proteinExistence type="predicted"/>
<dbReference type="Proteomes" id="UP001155110">
    <property type="component" value="Unassembled WGS sequence"/>
</dbReference>
<reference evidence="1" key="1">
    <citation type="submission" date="2022-08" db="EMBL/GenBank/DDBJ databases">
        <title>Genomic Encyclopedia of Type Strains, Phase V (KMG-V): Genome sequencing to study the core and pangenomes of soil and plant-associated prokaryotes.</title>
        <authorList>
            <person name="Whitman W."/>
        </authorList>
    </citation>
    <scope>NUCLEOTIDE SEQUENCE</scope>
    <source>
        <strain evidence="1">SP3002</strain>
    </source>
</reference>
<evidence type="ECO:0000313" key="2">
    <source>
        <dbReference type="Proteomes" id="UP001155110"/>
    </source>
</evidence>
<name>A0AAW5P4A2_9BACT</name>